<keyword evidence="2" id="KW-1185">Reference proteome</keyword>
<sequence>MAIITEIQKEEEPATTPTTAYDVFLSFRGKDTRMGFTDYLYEALRMETERDQQKKHQGDVKLETEKDQKKKLQDDLKLEMWRNALTEVANLKGINATGRRAMLVIKEAVKEINTRLELHLQRKIPDLIGMDDSISAISSWLKSESSETAEILTIWGMAGIGKTALAKHMYMLHRGDFEKSSFVEDIGRRCAQQTCSQLDLQKQLLRDIVKKRKIEEHNIDLGTSMIEKELLGKRMLLVLDDVVNFDQLDVLIGTKGLQSGHSANTKK</sequence>
<evidence type="ECO:0000313" key="1">
    <source>
        <dbReference type="EMBL" id="KAI3781278.1"/>
    </source>
</evidence>
<proteinExistence type="predicted"/>
<dbReference type="Proteomes" id="UP001055811">
    <property type="component" value="Linkage Group LG02"/>
</dbReference>
<organism evidence="1 2">
    <name type="scientific">Cichorium intybus</name>
    <name type="common">Chicory</name>
    <dbReference type="NCBI Taxonomy" id="13427"/>
    <lineage>
        <taxon>Eukaryota</taxon>
        <taxon>Viridiplantae</taxon>
        <taxon>Streptophyta</taxon>
        <taxon>Embryophyta</taxon>
        <taxon>Tracheophyta</taxon>
        <taxon>Spermatophyta</taxon>
        <taxon>Magnoliopsida</taxon>
        <taxon>eudicotyledons</taxon>
        <taxon>Gunneridae</taxon>
        <taxon>Pentapetalae</taxon>
        <taxon>asterids</taxon>
        <taxon>campanulids</taxon>
        <taxon>Asterales</taxon>
        <taxon>Asteraceae</taxon>
        <taxon>Cichorioideae</taxon>
        <taxon>Cichorieae</taxon>
        <taxon>Cichoriinae</taxon>
        <taxon>Cichorium</taxon>
    </lineage>
</organism>
<gene>
    <name evidence="1" type="ORF">L2E82_11287</name>
</gene>
<reference evidence="2" key="1">
    <citation type="journal article" date="2022" name="Mol. Ecol. Resour.">
        <title>The genomes of chicory, endive, great burdock and yacon provide insights into Asteraceae palaeo-polyploidization history and plant inulin production.</title>
        <authorList>
            <person name="Fan W."/>
            <person name="Wang S."/>
            <person name="Wang H."/>
            <person name="Wang A."/>
            <person name="Jiang F."/>
            <person name="Liu H."/>
            <person name="Zhao H."/>
            <person name="Xu D."/>
            <person name="Zhang Y."/>
        </authorList>
    </citation>
    <scope>NUCLEOTIDE SEQUENCE [LARGE SCALE GENOMIC DNA]</scope>
    <source>
        <strain evidence="2">cv. Punajuju</strain>
    </source>
</reference>
<comment type="caution">
    <text evidence="1">The sequence shown here is derived from an EMBL/GenBank/DDBJ whole genome shotgun (WGS) entry which is preliminary data.</text>
</comment>
<dbReference type="EMBL" id="CM042010">
    <property type="protein sequence ID" value="KAI3781278.1"/>
    <property type="molecule type" value="Genomic_DNA"/>
</dbReference>
<protein>
    <submittedName>
        <fullName evidence="1">Uncharacterized protein</fullName>
    </submittedName>
</protein>
<evidence type="ECO:0000313" key="2">
    <source>
        <dbReference type="Proteomes" id="UP001055811"/>
    </source>
</evidence>
<accession>A0ACB9GDZ7</accession>
<name>A0ACB9GDZ7_CICIN</name>
<reference evidence="1 2" key="2">
    <citation type="journal article" date="2022" name="Mol. Ecol. Resour.">
        <title>The genomes of chicory, endive, great burdock and yacon provide insights into Asteraceae paleo-polyploidization history and plant inulin production.</title>
        <authorList>
            <person name="Fan W."/>
            <person name="Wang S."/>
            <person name="Wang H."/>
            <person name="Wang A."/>
            <person name="Jiang F."/>
            <person name="Liu H."/>
            <person name="Zhao H."/>
            <person name="Xu D."/>
            <person name="Zhang Y."/>
        </authorList>
    </citation>
    <scope>NUCLEOTIDE SEQUENCE [LARGE SCALE GENOMIC DNA]</scope>
    <source>
        <strain evidence="2">cv. Punajuju</strain>
        <tissue evidence="1">Leaves</tissue>
    </source>
</reference>